<feature type="compositionally biased region" description="Basic residues" evidence="1">
    <location>
        <begin position="100"/>
        <end position="109"/>
    </location>
</feature>
<evidence type="ECO:0000256" key="1">
    <source>
        <dbReference type="SAM" id="MobiDB-lite"/>
    </source>
</evidence>
<dbReference type="InterPro" id="IPR007527">
    <property type="entry name" value="Znf_SWIM"/>
</dbReference>
<reference evidence="3" key="1">
    <citation type="submission" date="2020-06" db="EMBL/GenBank/DDBJ databases">
        <authorList>
            <person name="Li T."/>
            <person name="Hu X."/>
            <person name="Zhang T."/>
            <person name="Song X."/>
            <person name="Zhang H."/>
            <person name="Dai N."/>
            <person name="Sheng W."/>
            <person name="Hou X."/>
            <person name="Wei L."/>
        </authorList>
    </citation>
    <scope>NUCLEOTIDE SEQUENCE</scope>
    <source>
        <strain evidence="3">3651</strain>
        <tissue evidence="3">Leaf</tissue>
    </source>
</reference>
<protein>
    <recommendedName>
        <fullName evidence="2">SWIM-type domain-containing protein</fullName>
    </recommendedName>
</protein>
<evidence type="ECO:0000259" key="2">
    <source>
        <dbReference type="Pfam" id="PF04434"/>
    </source>
</evidence>
<dbReference type="EMBL" id="JACGWO010000004">
    <property type="protein sequence ID" value="KAK4428564.1"/>
    <property type="molecule type" value="Genomic_DNA"/>
</dbReference>
<reference evidence="3" key="2">
    <citation type="journal article" date="2024" name="Plant">
        <title>Genomic evolution and insights into agronomic trait innovations of Sesamum species.</title>
        <authorList>
            <person name="Miao H."/>
            <person name="Wang L."/>
            <person name="Qu L."/>
            <person name="Liu H."/>
            <person name="Sun Y."/>
            <person name="Le M."/>
            <person name="Wang Q."/>
            <person name="Wei S."/>
            <person name="Zheng Y."/>
            <person name="Lin W."/>
            <person name="Duan Y."/>
            <person name="Cao H."/>
            <person name="Xiong S."/>
            <person name="Wang X."/>
            <person name="Wei L."/>
            <person name="Li C."/>
            <person name="Ma Q."/>
            <person name="Ju M."/>
            <person name="Zhao R."/>
            <person name="Li G."/>
            <person name="Mu C."/>
            <person name="Tian Q."/>
            <person name="Mei H."/>
            <person name="Zhang T."/>
            <person name="Gao T."/>
            <person name="Zhang H."/>
        </authorList>
    </citation>
    <scope>NUCLEOTIDE SEQUENCE</scope>
    <source>
        <strain evidence="3">3651</strain>
    </source>
</reference>
<accession>A0AAE1YED4</accession>
<evidence type="ECO:0000313" key="4">
    <source>
        <dbReference type="Proteomes" id="UP001293254"/>
    </source>
</evidence>
<feature type="domain" description="SWIM-type" evidence="2">
    <location>
        <begin position="16"/>
        <end position="38"/>
    </location>
</feature>
<gene>
    <name evidence="3" type="ORF">Salat_1156200</name>
</gene>
<sequence>MAGEEEYEVNNANIHYIVNLRKATCDCKFWEIAGIPCRYAALEIAQRREELETYTDVRFSKQKYMRAYGHCIHPIPNHSYCPEEMDVTPTDLKPPAIKRMPGRSKKSRRKEPGEAA</sequence>
<dbReference type="Proteomes" id="UP001293254">
    <property type="component" value="Unassembled WGS sequence"/>
</dbReference>
<dbReference type="PANTHER" id="PTHR31973">
    <property type="entry name" value="POLYPROTEIN, PUTATIVE-RELATED"/>
    <property type="match status" value="1"/>
</dbReference>
<comment type="caution">
    <text evidence="3">The sequence shown here is derived from an EMBL/GenBank/DDBJ whole genome shotgun (WGS) entry which is preliminary data.</text>
</comment>
<dbReference type="PANTHER" id="PTHR31973:SF187">
    <property type="entry name" value="MUTATOR TRANSPOSASE MUDRA PROTEIN"/>
    <property type="match status" value="1"/>
</dbReference>
<keyword evidence="4" id="KW-1185">Reference proteome</keyword>
<feature type="region of interest" description="Disordered" evidence="1">
    <location>
        <begin position="89"/>
        <end position="116"/>
    </location>
</feature>
<evidence type="ECO:0000313" key="3">
    <source>
        <dbReference type="EMBL" id="KAK4428564.1"/>
    </source>
</evidence>
<organism evidence="3 4">
    <name type="scientific">Sesamum alatum</name>
    <dbReference type="NCBI Taxonomy" id="300844"/>
    <lineage>
        <taxon>Eukaryota</taxon>
        <taxon>Viridiplantae</taxon>
        <taxon>Streptophyta</taxon>
        <taxon>Embryophyta</taxon>
        <taxon>Tracheophyta</taxon>
        <taxon>Spermatophyta</taxon>
        <taxon>Magnoliopsida</taxon>
        <taxon>eudicotyledons</taxon>
        <taxon>Gunneridae</taxon>
        <taxon>Pentapetalae</taxon>
        <taxon>asterids</taxon>
        <taxon>lamiids</taxon>
        <taxon>Lamiales</taxon>
        <taxon>Pedaliaceae</taxon>
        <taxon>Sesamum</taxon>
    </lineage>
</organism>
<dbReference type="GO" id="GO:0008270">
    <property type="term" value="F:zinc ion binding"/>
    <property type="evidence" value="ECO:0007669"/>
    <property type="project" value="InterPro"/>
</dbReference>
<dbReference type="Pfam" id="PF04434">
    <property type="entry name" value="SWIM"/>
    <property type="match status" value="1"/>
</dbReference>
<dbReference type="AlphaFoldDB" id="A0AAE1YED4"/>
<name>A0AAE1YED4_9LAMI</name>
<proteinExistence type="predicted"/>